<name>A0A2T0U0E0_9ACTN</name>
<dbReference type="Proteomes" id="UP000239210">
    <property type="component" value="Unassembled WGS sequence"/>
</dbReference>
<reference evidence="1 2" key="1">
    <citation type="submission" date="2018-03" db="EMBL/GenBank/DDBJ databases">
        <title>Genomic Encyclopedia of Archaeal and Bacterial Type Strains, Phase II (KMG-II): from individual species to whole genera.</title>
        <authorList>
            <person name="Goeker M."/>
        </authorList>
    </citation>
    <scope>NUCLEOTIDE SEQUENCE [LARGE SCALE GENOMIC DNA]</scope>
    <source>
        <strain evidence="1 2">DSM 45416</strain>
    </source>
</reference>
<sequence length="101" mass="10742">MTPRSHIPIPTPDPASYGHLVAAEDLVAGQYVHVHVRPLVRSGREWCQVTGSNGYRAICASDSPGRSGMTVGDLTSEQQAACGRSSTRCPVDVLEARVPPC</sequence>
<organism evidence="1 2">
    <name type="scientific">Geodermatophilus tzadiensis</name>
    <dbReference type="NCBI Taxonomy" id="1137988"/>
    <lineage>
        <taxon>Bacteria</taxon>
        <taxon>Bacillati</taxon>
        <taxon>Actinomycetota</taxon>
        <taxon>Actinomycetes</taxon>
        <taxon>Geodermatophilales</taxon>
        <taxon>Geodermatophilaceae</taxon>
        <taxon>Geodermatophilus</taxon>
    </lineage>
</organism>
<gene>
    <name evidence="1" type="ORF">LY71_102451</name>
</gene>
<evidence type="ECO:0000313" key="1">
    <source>
        <dbReference type="EMBL" id="PRY51382.1"/>
    </source>
</evidence>
<evidence type="ECO:0000313" key="2">
    <source>
        <dbReference type="Proteomes" id="UP000239210"/>
    </source>
</evidence>
<dbReference type="EMBL" id="PVTG01000002">
    <property type="protein sequence ID" value="PRY51382.1"/>
    <property type="molecule type" value="Genomic_DNA"/>
</dbReference>
<proteinExistence type="predicted"/>
<dbReference type="AlphaFoldDB" id="A0A2T0U0E0"/>
<accession>A0A2T0U0E0</accession>
<protein>
    <submittedName>
        <fullName evidence="1">Uncharacterized protein</fullName>
    </submittedName>
</protein>
<comment type="caution">
    <text evidence="1">The sequence shown here is derived from an EMBL/GenBank/DDBJ whole genome shotgun (WGS) entry which is preliminary data.</text>
</comment>
<keyword evidence="2" id="KW-1185">Reference proteome</keyword>